<sequence>MTLCILQGAGLYAQKPGSGIVLGPYERFLNIRAEYKGAVASGDTALIAEKSYLIAKRYHDAGDYYEARKWLFKALKLQGEKADPVSLTKIYGWLGRCEAYESHWEGAVKYSRIALAFARKSGDEGRVYRGGAYLAVGQAHLGAWREKEKGGNVGTFLPSLDSAFWYYEQARRFIDEEGSQVMLGVVIRFYGELLSESGHVDEGLDSLKKAIEILTAQGPKEVFNVVGTAVLAGEIYMKNGRLREAGEWLRKAHVLADTGNVRSYMGLAIVKTKLSEYYLKVGNWRRAYELDQEADSLSTKELEAYRKSSREGLELLHENELKAIELDASRKELKLGQEKAEIRSQLSWLIGGVMLVAILAGSVFYRLYRKYRLVSIENARLVREQSHRVKNNLQSVYNLLSLQMGQLTDPLAVAALEESLNRVDAITRVHRCLYEGSKLSGVELSTFVPDLVKGVLRSYEMGHTRQVYEIPEIWLHADAAIPLGLVISELVTNSCKYAFEGHRAPLLKIKCELDPEGNFNLEYSDNGPGFDRTGTFSSFGLKLIDLLAGQLKGEYTFLQEAGSVFRLKFKEAVKKVAVVKDLS</sequence>
<keyword evidence="8" id="KW-1133">Transmembrane helix</keyword>
<keyword evidence="8" id="KW-0472">Membrane</keyword>
<dbReference type="Proteomes" id="UP001501508">
    <property type="component" value="Unassembled WGS sequence"/>
</dbReference>
<dbReference type="SUPFAM" id="SSF55874">
    <property type="entry name" value="ATPase domain of HSP90 chaperone/DNA topoisomerase II/histidine kinase"/>
    <property type="match status" value="1"/>
</dbReference>
<evidence type="ECO:0000313" key="11">
    <source>
        <dbReference type="Proteomes" id="UP001501508"/>
    </source>
</evidence>
<dbReference type="Pfam" id="PF07568">
    <property type="entry name" value="HisKA_2"/>
    <property type="match status" value="1"/>
</dbReference>
<evidence type="ECO:0000256" key="4">
    <source>
        <dbReference type="ARBA" id="ARBA00022679"/>
    </source>
</evidence>
<dbReference type="SUPFAM" id="SSF48452">
    <property type="entry name" value="TPR-like"/>
    <property type="match status" value="1"/>
</dbReference>
<reference evidence="11" key="1">
    <citation type="journal article" date="2019" name="Int. J. Syst. Evol. Microbiol.">
        <title>The Global Catalogue of Microorganisms (GCM) 10K type strain sequencing project: providing services to taxonomists for standard genome sequencing and annotation.</title>
        <authorList>
            <consortium name="The Broad Institute Genomics Platform"/>
            <consortium name="The Broad Institute Genome Sequencing Center for Infectious Disease"/>
            <person name="Wu L."/>
            <person name="Ma J."/>
        </authorList>
    </citation>
    <scope>NUCLEOTIDE SEQUENCE [LARGE SCALE GENOMIC DNA]</scope>
    <source>
        <strain evidence="11">JCM 31920</strain>
    </source>
</reference>
<keyword evidence="11" id="KW-1185">Reference proteome</keyword>
<keyword evidence="8" id="KW-0812">Transmembrane</keyword>
<evidence type="ECO:0000256" key="1">
    <source>
        <dbReference type="ARBA" id="ARBA00000085"/>
    </source>
</evidence>
<keyword evidence="3" id="KW-0597">Phosphoprotein</keyword>
<dbReference type="InterPro" id="IPR036890">
    <property type="entry name" value="HATPase_C_sf"/>
</dbReference>
<evidence type="ECO:0000256" key="8">
    <source>
        <dbReference type="SAM" id="Phobius"/>
    </source>
</evidence>
<dbReference type="SMART" id="SM00387">
    <property type="entry name" value="HATPase_c"/>
    <property type="match status" value="1"/>
</dbReference>
<dbReference type="InterPro" id="IPR003594">
    <property type="entry name" value="HATPase_dom"/>
</dbReference>
<accession>A0ABP8LZ51</accession>
<keyword evidence="4" id="KW-0808">Transferase</keyword>
<feature type="domain" description="Histidine kinase/HSP90-like ATPase" evidence="9">
    <location>
        <begin position="478"/>
        <end position="573"/>
    </location>
</feature>
<keyword evidence="7" id="KW-0067">ATP-binding</keyword>
<evidence type="ECO:0000256" key="2">
    <source>
        <dbReference type="ARBA" id="ARBA00012438"/>
    </source>
</evidence>
<dbReference type="InterPro" id="IPR011495">
    <property type="entry name" value="Sig_transdc_His_kin_sub2_dim/P"/>
</dbReference>
<name>A0ABP8LZ51_9BACT</name>
<dbReference type="Gene3D" id="3.30.565.10">
    <property type="entry name" value="Histidine kinase-like ATPase, C-terminal domain"/>
    <property type="match status" value="1"/>
</dbReference>
<organism evidence="10 11">
    <name type="scientific">Ravibacter arvi</name>
    <dbReference type="NCBI Taxonomy" id="2051041"/>
    <lineage>
        <taxon>Bacteria</taxon>
        <taxon>Pseudomonadati</taxon>
        <taxon>Bacteroidota</taxon>
        <taxon>Cytophagia</taxon>
        <taxon>Cytophagales</taxon>
        <taxon>Spirosomataceae</taxon>
        <taxon>Ravibacter</taxon>
    </lineage>
</organism>
<dbReference type="EMBL" id="BAABEY010000025">
    <property type="protein sequence ID" value="GAA4440939.1"/>
    <property type="molecule type" value="Genomic_DNA"/>
</dbReference>
<dbReference type="PANTHER" id="PTHR41523">
    <property type="entry name" value="TWO-COMPONENT SYSTEM SENSOR PROTEIN"/>
    <property type="match status" value="1"/>
</dbReference>
<evidence type="ECO:0000313" key="10">
    <source>
        <dbReference type="EMBL" id="GAA4440939.1"/>
    </source>
</evidence>
<comment type="catalytic activity">
    <reaction evidence="1">
        <text>ATP + protein L-histidine = ADP + protein N-phospho-L-histidine.</text>
        <dbReference type="EC" id="2.7.13.3"/>
    </reaction>
</comment>
<gene>
    <name evidence="10" type="ORF">GCM10023091_25310</name>
</gene>
<dbReference type="Gene3D" id="1.25.40.10">
    <property type="entry name" value="Tetratricopeptide repeat domain"/>
    <property type="match status" value="2"/>
</dbReference>
<dbReference type="PANTHER" id="PTHR41523:SF8">
    <property type="entry name" value="ETHYLENE RESPONSE SENSOR PROTEIN"/>
    <property type="match status" value="1"/>
</dbReference>
<evidence type="ECO:0000259" key="9">
    <source>
        <dbReference type="SMART" id="SM00387"/>
    </source>
</evidence>
<feature type="transmembrane region" description="Helical" evidence="8">
    <location>
        <begin position="346"/>
        <end position="368"/>
    </location>
</feature>
<keyword evidence="5" id="KW-0547">Nucleotide-binding</keyword>
<dbReference type="EC" id="2.7.13.3" evidence="2"/>
<evidence type="ECO:0000256" key="5">
    <source>
        <dbReference type="ARBA" id="ARBA00022741"/>
    </source>
</evidence>
<keyword evidence="6" id="KW-0418">Kinase</keyword>
<evidence type="ECO:0000256" key="7">
    <source>
        <dbReference type="ARBA" id="ARBA00022840"/>
    </source>
</evidence>
<proteinExistence type="predicted"/>
<evidence type="ECO:0000256" key="6">
    <source>
        <dbReference type="ARBA" id="ARBA00022777"/>
    </source>
</evidence>
<protein>
    <recommendedName>
        <fullName evidence="2">histidine kinase</fullName>
        <ecNumber evidence="2">2.7.13.3</ecNumber>
    </recommendedName>
</protein>
<dbReference type="RefSeq" id="WP_345029671.1">
    <property type="nucleotide sequence ID" value="NZ_BAABEY010000025.1"/>
</dbReference>
<dbReference type="InterPro" id="IPR011990">
    <property type="entry name" value="TPR-like_helical_dom_sf"/>
</dbReference>
<evidence type="ECO:0000256" key="3">
    <source>
        <dbReference type="ARBA" id="ARBA00022553"/>
    </source>
</evidence>
<comment type="caution">
    <text evidence="10">The sequence shown here is derived from an EMBL/GenBank/DDBJ whole genome shotgun (WGS) entry which is preliminary data.</text>
</comment>